<evidence type="ECO:0000256" key="2">
    <source>
        <dbReference type="ARBA" id="ARBA00009858"/>
    </source>
</evidence>
<accession>A0A8V0Z039</accession>
<dbReference type="FunFam" id="1.10.287.1130:FF:000002">
    <property type="entry name" value="cx9C motif-containing protein 4 isoform X2"/>
    <property type="match status" value="1"/>
</dbReference>
<feature type="disulfide bond" evidence="7">
    <location>
        <begin position="94"/>
        <end position="105"/>
    </location>
</feature>
<evidence type="ECO:0000313" key="8">
    <source>
        <dbReference type="Ensembl" id="ENSGALP00010023767.1"/>
    </source>
</evidence>
<comment type="similarity">
    <text evidence="2">Belongs to the CMC4 family.</text>
</comment>
<organism evidence="8 9">
    <name type="scientific">Gallus gallus</name>
    <name type="common">Chicken</name>
    <dbReference type="NCBI Taxonomy" id="9031"/>
    <lineage>
        <taxon>Eukaryota</taxon>
        <taxon>Metazoa</taxon>
        <taxon>Chordata</taxon>
        <taxon>Craniata</taxon>
        <taxon>Vertebrata</taxon>
        <taxon>Euteleostomi</taxon>
        <taxon>Archelosauria</taxon>
        <taxon>Archosauria</taxon>
        <taxon>Dinosauria</taxon>
        <taxon>Saurischia</taxon>
        <taxon>Theropoda</taxon>
        <taxon>Coelurosauria</taxon>
        <taxon>Aves</taxon>
        <taxon>Neognathae</taxon>
        <taxon>Galloanserae</taxon>
        <taxon>Galliformes</taxon>
        <taxon>Phasianidae</taxon>
        <taxon>Phasianinae</taxon>
        <taxon>Gallus</taxon>
    </lineage>
</organism>
<dbReference type="AlphaFoldDB" id="A0A8V0Z039"/>
<sequence length="128" mass="14438">MGVWGVPSVGSRRVLTACGRERSRELFAQRHCFAPCLPPNLISTVTFSCRFSSLNMSQKDPCQKQACEIQKCLQANNYMESKCEAVLREMRKCCARYPEGRSICCSGFEKEEREKRKAASEGIPPPPQ</sequence>
<dbReference type="PANTHER" id="PTHR15590">
    <property type="entry name" value="CX9C MOTIF-CONTAINING PROTEIN 4"/>
    <property type="match status" value="1"/>
</dbReference>
<evidence type="ECO:0000256" key="4">
    <source>
        <dbReference type="ARBA" id="ARBA00023157"/>
    </source>
</evidence>
<feature type="disulfide bond" evidence="7">
    <location>
        <begin position="62"/>
        <end position="93"/>
    </location>
</feature>
<keyword evidence="9" id="KW-1185">Reference proteome</keyword>
<evidence type="ECO:0000256" key="1">
    <source>
        <dbReference type="ARBA" id="ARBA00004173"/>
    </source>
</evidence>
<dbReference type="InterPro" id="IPR027179">
    <property type="entry name" value="CMC4"/>
</dbReference>
<proteinExistence type="inferred from homology"/>
<dbReference type="OrthoDB" id="13601at2759"/>
<dbReference type="FunCoup" id="A0A8V0Z039">
    <property type="interactions" value="183"/>
</dbReference>
<dbReference type="Ensembl" id="ENSGALT00010040803.1">
    <property type="protein sequence ID" value="ENSGALP00010023767.1"/>
    <property type="gene ID" value="ENSGALG00010016908.1"/>
</dbReference>
<dbReference type="Proteomes" id="UP000000539">
    <property type="component" value="Chromosome 4"/>
</dbReference>
<dbReference type="PANTHER" id="PTHR15590:SF0">
    <property type="entry name" value="CX9C MOTIF-CONTAINING PROTEIN 4"/>
    <property type="match status" value="1"/>
</dbReference>
<dbReference type="Gene3D" id="1.10.287.1130">
    <property type="entry name" value="CytochromE C oxidase copper chaperone"/>
    <property type="match status" value="1"/>
</dbReference>
<reference evidence="8" key="3">
    <citation type="submission" date="2025-09" db="UniProtKB">
        <authorList>
            <consortium name="Ensembl"/>
        </authorList>
    </citation>
    <scope>IDENTIFICATION</scope>
    <source>
        <strain evidence="8">broiler</strain>
    </source>
</reference>
<dbReference type="InterPro" id="IPR009069">
    <property type="entry name" value="Cys_alpha_HP_mot_SF"/>
</dbReference>
<evidence type="ECO:0000256" key="7">
    <source>
        <dbReference type="PIRSR" id="PIRSR627179-50"/>
    </source>
</evidence>
<evidence type="ECO:0000256" key="6">
    <source>
        <dbReference type="ARBA" id="ARBA00080130"/>
    </source>
</evidence>
<evidence type="ECO:0000256" key="5">
    <source>
        <dbReference type="ARBA" id="ARBA00071585"/>
    </source>
</evidence>
<dbReference type="PROSITE" id="PS51808">
    <property type="entry name" value="CHCH"/>
    <property type="match status" value="1"/>
</dbReference>
<reference evidence="8" key="1">
    <citation type="submission" date="2020-11" db="EMBL/GenBank/DDBJ databases">
        <title>Gallus gallus (Chicken) genome, bGalGal1, GRCg7b, maternal haplotype autosomes + Z &amp; W.</title>
        <authorList>
            <person name="Warren W."/>
            <person name="Formenti G."/>
            <person name="Fedrigo O."/>
            <person name="Haase B."/>
            <person name="Mountcastle J."/>
            <person name="Balacco J."/>
            <person name="Tracey A."/>
            <person name="Schneider V."/>
            <person name="Okimoto R."/>
            <person name="Cheng H."/>
            <person name="Hawken R."/>
            <person name="Howe K."/>
            <person name="Jarvis E.D."/>
        </authorList>
    </citation>
    <scope>NUCLEOTIDE SEQUENCE [LARGE SCALE GENOMIC DNA]</scope>
    <source>
        <strain evidence="8">Broiler</strain>
    </source>
</reference>
<evidence type="ECO:0000256" key="3">
    <source>
        <dbReference type="ARBA" id="ARBA00023128"/>
    </source>
</evidence>
<keyword evidence="4 7" id="KW-1015">Disulfide bond</keyword>
<dbReference type="GeneTree" id="ENSGT00390000012647"/>
<protein>
    <recommendedName>
        <fullName evidence="5">Cx9C motif-containing protein 4</fullName>
    </recommendedName>
    <alternativeName>
        <fullName evidence="6">Mature T-cell proliferation 1 neighbor protein</fullName>
    </alternativeName>
</protein>
<name>A0A8V0Z039_CHICK</name>
<reference evidence="8" key="2">
    <citation type="submission" date="2025-08" db="UniProtKB">
        <authorList>
            <consortium name="Ensembl"/>
        </authorList>
    </citation>
    <scope>IDENTIFICATION</scope>
    <source>
        <strain evidence="8">broiler</strain>
    </source>
</reference>
<feature type="disulfide bond" evidence="7">
    <location>
        <begin position="72"/>
        <end position="83"/>
    </location>
</feature>
<evidence type="ECO:0000313" key="9">
    <source>
        <dbReference type="Proteomes" id="UP000000539"/>
    </source>
</evidence>
<gene>
    <name evidence="8" type="primary">CMC4</name>
</gene>
<comment type="subcellular location">
    <subcellularLocation>
        <location evidence="1">Mitochondrion</location>
    </subcellularLocation>
</comment>
<dbReference type="GO" id="GO:0005739">
    <property type="term" value="C:mitochondrion"/>
    <property type="evidence" value="ECO:0007669"/>
    <property type="project" value="UniProtKB-SubCell"/>
</dbReference>
<dbReference type="SUPFAM" id="SSF47072">
    <property type="entry name" value="Cysteine alpha-hairpin motif"/>
    <property type="match status" value="1"/>
</dbReference>
<dbReference type="Pfam" id="PF08991">
    <property type="entry name" value="CMC4"/>
    <property type="match status" value="1"/>
</dbReference>
<keyword evidence="3" id="KW-0496">Mitochondrion</keyword>